<gene>
    <name evidence="8" type="primary">LOC108700971</name>
</gene>
<dbReference type="SUPFAM" id="SSF56854">
    <property type="entry name" value="Bcl-2 inhibitors of programmed cell death"/>
    <property type="match status" value="1"/>
</dbReference>
<dbReference type="SMART" id="SM00265">
    <property type="entry name" value="BH4"/>
    <property type="match status" value="1"/>
</dbReference>
<evidence type="ECO:0000313" key="7">
    <source>
        <dbReference type="Proteomes" id="UP000186698"/>
    </source>
</evidence>
<dbReference type="InterPro" id="IPR003093">
    <property type="entry name" value="Bcl2_BH4"/>
</dbReference>
<evidence type="ECO:0000256" key="3">
    <source>
        <dbReference type="ARBA" id="ARBA00022703"/>
    </source>
</evidence>
<dbReference type="OrthoDB" id="6021377at2759"/>
<evidence type="ECO:0000256" key="1">
    <source>
        <dbReference type="ARBA" id="ARBA00004370"/>
    </source>
</evidence>
<dbReference type="GO" id="GO:0051400">
    <property type="term" value="F:BH domain binding"/>
    <property type="evidence" value="ECO:0007669"/>
    <property type="project" value="TreeGrafter"/>
</dbReference>
<keyword evidence="7" id="KW-1185">Reference proteome</keyword>
<dbReference type="PANTHER" id="PTHR11256">
    <property type="entry name" value="BCL-2 RELATED"/>
    <property type="match status" value="1"/>
</dbReference>
<organism evidence="7 8">
    <name type="scientific">Xenopus laevis</name>
    <name type="common">African clawed frog</name>
    <dbReference type="NCBI Taxonomy" id="8355"/>
    <lineage>
        <taxon>Eukaryota</taxon>
        <taxon>Metazoa</taxon>
        <taxon>Chordata</taxon>
        <taxon>Craniata</taxon>
        <taxon>Vertebrata</taxon>
        <taxon>Euteleostomi</taxon>
        <taxon>Amphibia</taxon>
        <taxon>Batrachia</taxon>
        <taxon>Anura</taxon>
        <taxon>Pipoidea</taxon>
        <taxon>Pipidae</taxon>
        <taxon>Xenopodinae</taxon>
        <taxon>Xenopus</taxon>
        <taxon>Xenopus</taxon>
    </lineage>
</organism>
<accession>A0A1L8ETC2</accession>
<dbReference type="RefSeq" id="XP_041433406.1">
    <property type="nucleotide sequence ID" value="XM_041577472.1"/>
</dbReference>
<dbReference type="KEGG" id="xla:108700971"/>
<feature type="domain" description="Apoptosis regulator Bcl-2 family BH4" evidence="5">
    <location>
        <begin position="1"/>
        <end position="26"/>
    </location>
</feature>
<dbReference type="InterPro" id="IPR013279">
    <property type="entry name" value="Apop_reg_BclX"/>
</dbReference>
<keyword evidence="4" id="KW-0472">Membrane</keyword>
<dbReference type="InterPro" id="IPR036834">
    <property type="entry name" value="Bcl-2-like_sf"/>
</dbReference>
<keyword evidence="3" id="KW-0053">Apoptosis</keyword>
<dbReference type="SMART" id="SM00337">
    <property type="entry name" value="BCL"/>
    <property type="match status" value="1"/>
</dbReference>
<feature type="domain" description="Bcl-2 Bcl-2 homology region 1-3" evidence="6">
    <location>
        <begin position="60"/>
        <end position="158"/>
    </location>
</feature>
<reference evidence="8" key="1">
    <citation type="submission" date="2025-08" db="UniProtKB">
        <authorList>
            <consortium name="RefSeq"/>
        </authorList>
    </citation>
    <scope>IDENTIFICATION</scope>
    <source>
        <strain evidence="8">J_2021</strain>
        <tissue evidence="8">Erythrocytes</tissue>
    </source>
</reference>
<dbReference type="GeneID" id="108700971"/>
<dbReference type="GO" id="GO:0008630">
    <property type="term" value="P:intrinsic apoptotic signaling pathway in response to DNA damage"/>
    <property type="evidence" value="ECO:0000318"/>
    <property type="project" value="GO_Central"/>
</dbReference>
<dbReference type="CTD" id="108700971"/>
<dbReference type="Proteomes" id="UP000186698">
    <property type="component" value="Chromosome 9_10L"/>
</dbReference>
<sequence length="212" mass="23746">MEGSSRDLVEKFVGKKLFQKGACRKFSNNSQPKAVSNGTSEGPGKGASQGIVGEVVLQALLEASEEFELRYQRAFSDLTSQLHITQDTAQQSFQQVVGELFRDGTNWGRIMAFFSFGRALCVESANKEMTDLLPRIVQWMVNYLEHTLQPWMQENGGWGNLLNSAILEAFVSLYGKDAAAQSRESQERFGRWLLTVMTLTGAFLLVSYIMRL</sequence>
<evidence type="ECO:0000256" key="4">
    <source>
        <dbReference type="ARBA" id="ARBA00023136"/>
    </source>
</evidence>
<proteinExistence type="inferred from homology"/>
<dbReference type="Gene3D" id="1.10.437.10">
    <property type="entry name" value="Blc2-like"/>
    <property type="match status" value="1"/>
</dbReference>
<dbReference type="InterPro" id="IPR046371">
    <property type="entry name" value="Bcl-2_BH1-3"/>
</dbReference>
<comment type="subcellular location">
    <subcellularLocation>
        <location evidence="1">Membrane</location>
    </subcellularLocation>
</comment>
<dbReference type="GO" id="GO:0005741">
    <property type="term" value="C:mitochondrial outer membrane"/>
    <property type="evidence" value="ECO:0000318"/>
    <property type="project" value="GO_Central"/>
</dbReference>
<dbReference type="OMA" id="HAPTSHI"/>
<dbReference type="PRINTS" id="PR01864">
    <property type="entry name" value="APOPREGBCLX"/>
</dbReference>
<evidence type="ECO:0000259" key="6">
    <source>
        <dbReference type="SMART" id="SM00337"/>
    </source>
</evidence>
<evidence type="ECO:0000313" key="8">
    <source>
        <dbReference type="RefSeq" id="XP_041433406.1"/>
    </source>
</evidence>
<dbReference type="Pfam" id="PF00452">
    <property type="entry name" value="Bcl-2"/>
    <property type="match status" value="1"/>
</dbReference>
<protein>
    <submittedName>
        <fullName evidence="8">Apoptosis regulator R11-like</fullName>
    </submittedName>
</protein>
<dbReference type="GO" id="GO:0001836">
    <property type="term" value="P:release of cytochrome c from mitochondria"/>
    <property type="evidence" value="ECO:0000318"/>
    <property type="project" value="GO_Central"/>
</dbReference>
<evidence type="ECO:0000256" key="2">
    <source>
        <dbReference type="ARBA" id="ARBA00009458"/>
    </source>
</evidence>
<dbReference type="PRINTS" id="PR01862">
    <property type="entry name" value="BCL2FAMILY"/>
</dbReference>
<dbReference type="PROSITE" id="PS50062">
    <property type="entry name" value="BCL2_FAMILY"/>
    <property type="match status" value="1"/>
</dbReference>
<dbReference type="PaxDb" id="8355-A0A1L8ETC2"/>
<dbReference type="PANTHER" id="PTHR11256:SF12">
    <property type="entry name" value="BCL-2-LIKE PROTEIN 1"/>
    <property type="match status" value="1"/>
</dbReference>
<evidence type="ECO:0000259" key="5">
    <source>
        <dbReference type="SMART" id="SM00265"/>
    </source>
</evidence>
<dbReference type="AlphaFoldDB" id="A0A1L8ETC2"/>
<name>A0A1L8ETC2_XENLA</name>
<dbReference type="CDD" id="cd06845">
    <property type="entry name" value="Bcl-2_like"/>
    <property type="match status" value="1"/>
</dbReference>
<dbReference type="InterPro" id="IPR002475">
    <property type="entry name" value="Bcl2-like"/>
</dbReference>
<dbReference type="GO" id="GO:0097192">
    <property type="term" value="P:extrinsic apoptotic signaling pathway in absence of ligand"/>
    <property type="evidence" value="ECO:0000318"/>
    <property type="project" value="GO_Central"/>
</dbReference>
<dbReference type="STRING" id="8355.A0A1L8ETC2"/>
<comment type="similarity">
    <text evidence="2">Belongs to the Bcl-2 family.</text>
</comment>
<dbReference type="GO" id="GO:0043065">
    <property type="term" value="P:positive regulation of apoptotic process"/>
    <property type="evidence" value="ECO:0000318"/>
    <property type="project" value="GO_Central"/>
</dbReference>
<dbReference type="GO" id="GO:0015267">
    <property type="term" value="F:channel activity"/>
    <property type="evidence" value="ECO:0000318"/>
    <property type="project" value="GO_Central"/>
</dbReference>
<dbReference type="InterPro" id="IPR026298">
    <property type="entry name" value="Bcl-2_fam"/>
</dbReference>